<name>A0A8D9FID2_9HEMI</name>
<organism evidence="2">
    <name type="scientific">Cacopsylla melanoneura</name>
    <dbReference type="NCBI Taxonomy" id="428564"/>
    <lineage>
        <taxon>Eukaryota</taxon>
        <taxon>Metazoa</taxon>
        <taxon>Ecdysozoa</taxon>
        <taxon>Arthropoda</taxon>
        <taxon>Hexapoda</taxon>
        <taxon>Insecta</taxon>
        <taxon>Pterygota</taxon>
        <taxon>Neoptera</taxon>
        <taxon>Paraneoptera</taxon>
        <taxon>Hemiptera</taxon>
        <taxon>Sternorrhyncha</taxon>
        <taxon>Psylloidea</taxon>
        <taxon>Psyllidae</taxon>
        <taxon>Psyllinae</taxon>
        <taxon>Cacopsylla</taxon>
    </lineage>
</organism>
<dbReference type="EMBL" id="HBUF01665568">
    <property type="protein sequence ID" value="CAG6789555.1"/>
    <property type="molecule type" value="Transcribed_RNA"/>
</dbReference>
<sequence>MVSFSSFLPLFLHIFSPPFFPNLHILLLLLHLILLLLLAFSSTISSMFHYFILPPYSSSKTINYFFYLLPEYLLVMRFMPLCRLPRVCCTLSTRKKGKEKKVLIKNGFFERHFLTCST</sequence>
<evidence type="ECO:0000313" key="2">
    <source>
        <dbReference type="EMBL" id="CAG6789555.1"/>
    </source>
</evidence>
<keyword evidence="1" id="KW-1133">Transmembrane helix</keyword>
<accession>A0A8D9FID2</accession>
<evidence type="ECO:0000256" key="1">
    <source>
        <dbReference type="SAM" id="Phobius"/>
    </source>
</evidence>
<proteinExistence type="predicted"/>
<keyword evidence="1" id="KW-0472">Membrane</keyword>
<dbReference type="AlphaFoldDB" id="A0A8D9FID2"/>
<protein>
    <submittedName>
        <fullName evidence="2">Uncharacterized protein</fullName>
    </submittedName>
</protein>
<keyword evidence="1" id="KW-0812">Transmembrane</keyword>
<reference evidence="2" key="1">
    <citation type="submission" date="2021-05" db="EMBL/GenBank/DDBJ databases">
        <authorList>
            <person name="Alioto T."/>
            <person name="Alioto T."/>
            <person name="Gomez Garrido J."/>
        </authorList>
    </citation>
    <scope>NUCLEOTIDE SEQUENCE</scope>
</reference>
<feature type="transmembrane region" description="Helical" evidence="1">
    <location>
        <begin position="25"/>
        <end position="52"/>
    </location>
</feature>